<dbReference type="EMBL" id="JAUIQD010000004">
    <property type="protein sequence ID" value="KAK3354014.1"/>
    <property type="molecule type" value="Genomic_DNA"/>
</dbReference>
<sequence length="105" mass="11514">MSGVRWKCGGRGVHSALWTVLGSRTWRPSVAAAWSCSGAVRDCAEADPLFAIIARCQLLQDRAAWPCQAESGTLLRIAAVRYHCATWTTSIGLFLFFLIPECWVG</sequence>
<evidence type="ECO:0000313" key="1">
    <source>
        <dbReference type="EMBL" id="KAK3354014.1"/>
    </source>
</evidence>
<keyword evidence="2" id="KW-1185">Reference proteome</keyword>
<reference evidence="1" key="2">
    <citation type="submission" date="2023-06" db="EMBL/GenBank/DDBJ databases">
        <authorList>
            <consortium name="Lawrence Berkeley National Laboratory"/>
            <person name="Haridas S."/>
            <person name="Hensen N."/>
            <person name="Bonometti L."/>
            <person name="Westerberg I."/>
            <person name="Brannstrom I.O."/>
            <person name="Guillou S."/>
            <person name="Cros-Aarteil S."/>
            <person name="Calhoun S."/>
            <person name="Kuo A."/>
            <person name="Mondo S."/>
            <person name="Pangilinan J."/>
            <person name="Riley R."/>
            <person name="Labutti K."/>
            <person name="Andreopoulos B."/>
            <person name="Lipzen A."/>
            <person name="Chen C."/>
            <person name="Yanf M."/>
            <person name="Daum C."/>
            <person name="Ng V."/>
            <person name="Clum A."/>
            <person name="Steindorff A."/>
            <person name="Ohm R."/>
            <person name="Martin F."/>
            <person name="Silar P."/>
            <person name="Natvig D."/>
            <person name="Lalanne C."/>
            <person name="Gautier V."/>
            <person name="Ament-Velasquez S.L."/>
            <person name="Kruys A."/>
            <person name="Hutchinson M.I."/>
            <person name="Powell A.J."/>
            <person name="Barry K."/>
            <person name="Miller A.N."/>
            <person name="Grigoriev I.V."/>
            <person name="Debuchy R."/>
            <person name="Gladieux P."/>
            <person name="Thoren M.H."/>
            <person name="Johannesson H."/>
        </authorList>
    </citation>
    <scope>NUCLEOTIDE SEQUENCE</scope>
    <source>
        <strain evidence="1">CBS 955.72</strain>
    </source>
</reference>
<dbReference type="Proteomes" id="UP001275084">
    <property type="component" value="Unassembled WGS sequence"/>
</dbReference>
<reference evidence="1" key="1">
    <citation type="journal article" date="2023" name="Mol. Phylogenet. Evol.">
        <title>Genome-scale phylogeny and comparative genomics of the fungal order Sordariales.</title>
        <authorList>
            <person name="Hensen N."/>
            <person name="Bonometti L."/>
            <person name="Westerberg I."/>
            <person name="Brannstrom I.O."/>
            <person name="Guillou S."/>
            <person name="Cros-Aarteil S."/>
            <person name="Calhoun S."/>
            <person name="Haridas S."/>
            <person name="Kuo A."/>
            <person name="Mondo S."/>
            <person name="Pangilinan J."/>
            <person name="Riley R."/>
            <person name="LaButti K."/>
            <person name="Andreopoulos B."/>
            <person name="Lipzen A."/>
            <person name="Chen C."/>
            <person name="Yan M."/>
            <person name="Daum C."/>
            <person name="Ng V."/>
            <person name="Clum A."/>
            <person name="Steindorff A."/>
            <person name="Ohm R.A."/>
            <person name="Martin F."/>
            <person name="Silar P."/>
            <person name="Natvig D.O."/>
            <person name="Lalanne C."/>
            <person name="Gautier V."/>
            <person name="Ament-Velasquez S.L."/>
            <person name="Kruys A."/>
            <person name="Hutchinson M.I."/>
            <person name="Powell A.J."/>
            <person name="Barry K."/>
            <person name="Miller A.N."/>
            <person name="Grigoriev I.V."/>
            <person name="Debuchy R."/>
            <person name="Gladieux P."/>
            <person name="Hiltunen Thoren M."/>
            <person name="Johannesson H."/>
        </authorList>
    </citation>
    <scope>NUCLEOTIDE SEQUENCE</scope>
    <source>
        <strain evidence="1">CBS 955.72</strain>
    </source>
</reference>
<evidence type="ECO:0000313" key="2">
    <source>
        <dbReference type="Proteomes" id="UP001275084"/>
    </source>
</evidence>
<proteinExistence type="predicted"/>
<organism evidence="1 2">
    <name type="scientific">Lasiosphaeria hispida</name>
    <dbReference type="NCBI Taxonomy" id="260671"/>
    <lineage>
        <taxon>Eukaryota</taxon>
        <taxon>Fungi</taxon>
        <taxon>Dikarya</taxon>
        <taxon>Ascomycota</taxon>
        <taxon>Pezizomycotina</taxon>
        <taxon>Sordariomycetes</taxon>
        <taxon>Sordariomycetidae</taxon>
        <taxon>Sordariales</taxon>
        <taxon>Lasiosphaeriaceae</taxon>
        <taxon>Lasiosphaeria</taxon>
    </lineage>
</organism>
<gene>
    <name evidence="1" type="ORF">B0T25DRAFT_224206</name>
</gene>
<protein>
    <submittedName>
        <fullName evidence="1">Uncharacterized protein</fullName>
    </submittedName>
</protein>
<name>A0AAJ0HK15_9PEZI</name>
<dbReference type="AlphaFoldDB" id="A0AAJ0HK15"/>
<comment type="caution">
    <text evidence="1">The sequence shown here is derived from an EMBL/GenBank/DDBJ whole genome shotgun (WGS) entry which is preliminary data.</text>
</comment>
<accession>A0AAJ0HK15</accession>